<protein>
    <submittedName>
        <fullName evidence="1">Uncharacterized protein</fullName>
    </submittedName>
</protein>
<gene>
    <name evidence="1" type="ORF">UFOVP80_21</name>
</gene>
<dbReference type="EMBL" id="LR796205">
    <property type="protein sequence ID" value="CAB4126522.1"/>
    <property type="molecule type" value="Genomic_DNA"/>
</dbReference>
<proteinExistence type="predicted"/>
<organism evidence="1">
    <name type="scientific">uncultured Caudovirales phage</name>
    <dbReference type="NCBI Taxonomy" id="2100421"/>
    <lineage>
        <taxon>Viruses</taxon>
        <taxon>Duplodnaviria</taxon>
        <taxon>Heunggongvirae</taxon>
        <taxon>Uroviricota</taxon>
        <taxon>Caudoviricetes</taxon>
        <taxon>Peduoviridae</taxon>
        <taxon>Maltschvirus</taxon>
        <taxon>Maltschvirus maltsch</taxon>
    </lineage>
</organism>
<accession>A0A6J5KYX2</accession>
<evidence type="ECO:0000313" key="1">
    <source>
        <dbReference type="EMBL" id="CAB4126522.1"/>
    </source>
</evidence>
<sequence>MTIAPVTGGILTNIETWVRRIIKAPSTQAVSSATIYDYINRFWVYEVPERIQQLEFRKQYTFETVPNIFQYQAPFTTVAAPTFPITGGPPPFAPYPVAGLAQTPIPVYTQFLQPAYADGVQLGWYQSTDQFYKIFPELVQNEFPLQADGTVGPFTATFGRNPVQRAFVDQLGNLEPYVYITTQNADGSLQYIVDSGQVTSTGLGILIQTDSTFQNILGPVPTNTTLYPTGGSGTVDYINGNATFTFLYETVDQANIETQTSPYSSGFPRVCLYYNSTFKLYPIPDRAYKIQVDAYMNPIVFFQSSASMPFAYMSEYIARGAARKFLSDTGDYEQFQFYEPLFREQENLVLRRSDRQRANMRTPTIYSAQSNQNQFLSTQY</sequence>
<name>A0A6J5KYX2_9CAUD</name>
<reference evidence="1" key="1">
    <citation type="submission" date="2020-04" db="EMBL/GenBank/DDBJ databases">
        <authorList>
            <person name="Chiriac C."/>
            <person name="Salcher M."/>
            <person name="Ghai R."/>
            <person name="Kavagutti S V."/>
        </authorList>
    </citation>
    <scope>NUCLEOTIDE SEQUENCE</scope>
</reference>